<sequence length="367" mass="41591">MQSIAYISLMGGLPWGGSEAYWNTQAMASLAQGKQVLVSVYDWGNETHPKIKDLQQNGAQLHLRERFTHDVPLRKKIQRFIKNRVASLDDTWQAVLQFAPDEVIINQGSNIDLLLHHYGLYQRLYVQKIPYTLICHSHCQYSFIPEANIYPRGRQVFQRAKAVLFVSHRQWQLTERMLCTRLDNARIFQNPPNLQEKVYLPYPTGQTTQMAMVGALVSGKGHDTLFEVLAQSQWKNRQWQLNIYGKGYGLAYLKDLAQWLGIEQKVRFCGHVSSATEIWMKNQILLIPSDGEGLPISLVEAAISGRTAVVTDVGGNTEVIVDNQTGFVACAPTPHSFSEALERAWRRREEWGGIGRSLHKKGLSTDG</sequence>
<protein>
    <submittedName>
        <fullName evidence="2">Glycosyltransferase family 4 protein</fullName>
    </submittedName>
</protein>
<dbReference type="AlphaFoldDB" id="A0A5C6RNB7"/>
<dbReference type="Pfam" id="PF00534">
    <property type="entry name" value="Glycos_transf_1"/>
    <property type="match status" value="1"/>
</dbReference>
<dbReference type="EMBL" id="VOOR01000013">
    <property type="protein sequence ID" value="TXB63806.1"/>
    <property type="molecule type" value="Genomic_DNA"/>
</dbReference>
<name>A0A5C6RNB7_9BACT</name>
<dbReference type="SUPFAM" id="SSF53756">
    <property type="entry name" value="UDP-Glycosyltransferase/glycogen phosphorylase"/>
    <property type="match status" value="1"/>
</dbReference>
<organism evidence="2 3">
    <name type="scientific">Phaeodactylibacter luteus</name>
    <dbReference type="NCBI Taxonomy" id="1564516"/>
    <lineage>
        <taxon>Bacteria</taxon>
        <taxon>Pseudomonadati</taxon>
        <taxon>Bacteroidota</taxon>
        <taxon>Saprospiria</taxon>
        <taxon>Saprospirales</taxon>
        <taxon>Haliscomenobacteraceae</taxon>
        <taxon>Phaeodactylibacter</taxon>
    </lineage>
</organism>
<dbReference type="PANTHER" id="PTHR12526">
    <property type="entry name" value="GLYCOSYLTRANSFERASE"/>
    <property type="match status" value="1"/>
</dbReference>
<evidence type="ECO:0000313" key="3">
    <source>
        <dbReference type="Proteomes" id="UP000321580"/>
    </source>
</evidence>
<comment type="caution">
    <text evidence="2">The sequence shown here is derived from an EMBL/GenBank/DDBJ whole genome shotgun (WGS) entry which is preliminary data.</text>
</comment>
<accession>A0A5C6RNB7</accession>
<dbReference type="RefSeq" id="WP_147166982.1">
    <property type="nucleotide sequence ID" value="NZ_VOOR01000013.1"/>
</dbReference>
<dbReference type="Gene3D" id="3.40.50.2000">
    <property type="entry name" value="Glycogen Phosphorylase B"/>
    <property type="match status" value="2"/>
</dbReference>
<evidence type="ECO:0000259" key="1">
    <source>
        <dbReference type="Pfam" id="PF00534"/>
    </source>
</evidence>
<evidence type="ECO:0000313" key="2">
    <source>
        <dbReference type="EMBL" id="TXB63806.1"/>
    </source>
</evidence>
<gene>
    <name evidence="2" type="ORF">FRY97_08295</name>
</gene>
<dbReference type="CDD" id="cd03801">
    <property type="entry name" value="GT4_PimA-like"/>
    <property type="match status" value="1"/>
</dbReference>
<dbReference type="GO" id="GO:0016757">
    <property type="term" value="F:glycosyltransferase activity"/>
    <property type="evidence" value="ECO:0007669"/>
    <property type="project" value="InterPro"/>
</dbReference>
<dbReference type="OrthoDB" id="9811239at2"/>
<dbReference type="InterPro" id="IPR001296">
    <property type="entry name" value="Glyco_trans_1"/>
</dbReference>
<reference evidence="2 3" key="1">
    <citation type="submission" date="2019-08" db="EMBL/GenBank/DDBJ databases">
        <title>Genome of Phaeodactylibacter luteus.</title>
        <authorList>
            <person name="Bowman J.P."/>
        </authorList>
    </citation>
    <scope>NUCLEOTIDE SEQUENCE [LARGE SCALE GENOMIC DNA]</scope>
    <source>
        <strain evidence="2 3">KCTC 42180</strain>
    </source>
</reference>
<dbReference type="PANTHER" id="PTHR12526:SF638">
    <property type="entry name" value="SPORE COAT PROTEIN SA"/>
    <property type="match status" value="1"/>
</dbReference>
<keyword evidence="2" id="KW-0808">Transferase</keyword>
<keyword evidence="3" id="KW-1185">Reference proteome</keyword>
<proteinExistence type="predicted"/>
<feature type="domain" description="Glycosyl transferase family 1" evidence="1">
    <location>
        <begin position="209"/>
        <end position="346"/>
    </location>
</feature>
<dbReference type="Proteomes" id="UP000321580">
    <property type="component" value="Unassembled WGS sequence"/>
</dbReference>